<organism evidence="2 3">
    <name type="scientific">Aquibacillus albus</name>
    <dbReference type="NCBI Taxonomy" id="1168171"/>
    <lineage>
        <taxon>Bacteria</taxon>
        <taxon>Bacillati</taxon>
        <taxon>Bacillota</taxon>
        <taxon>Bacilli</taxon>
        <taxon>Bacillales</taxon>
        <taxon>Bacillaceae</taxon>
        <taxon>Aquibacillus</taxon>
    </lineage>
</organism>
<sequence length="72" mass="8442">MTLTSKELHVFKHLRNAGITKSVGFSCAYLFQLIFCLIFENKKWYQTFNSKKSTDFPAKDAVYRFFNQSTFG</sequence>
<protein>
    <recommendedName>
        <fullName evidence="4">Transposase</fullName>
    </recommendedName>
</protein>
<evidence type="ECO:0000256" key="1">
    <source>
        <dbReference type="SAM" id="Phobius"/>
    </source>
</evidence>
<accession>A0ABS2N561</accession>
<evidence type="ECO:0000313" key="3">
    <source>
        <dbReference type="Proteomes" id="UP001296943"/>
    </source>
</evidence>
<evidence type="ECO:0008006" key="4">
    <source>
        <dbReference type="Google" id="ProtNLM"/>
    </source>
</evidence>
<proteinExistence type="predicted"/>
<feature type="transmembrane region" description="Helical" evidence="1">
    <location>
        <begin position="20"/>
        <end position="39"/>
    </location>
</feature>
<reference evidence="2 3" key="1">
    <citation type="submission" date="2021-01" db="EMBL/GenBank/DDBJ databases">
        <title>Genomic Encyclopedia of Type Strains, Phase IV (KMG-IV): sequencing the most valuable type-strain genomes for metagenomic binning, comparative biology and taxonomic classification.</title>
        <authorList>
            <person name="Goeker M."/>
        </authorList>
    </citation>
    <scope>NUCLEOTIDE SEQUENCE [LARGE SCALE GENOMIC DNA]</scope>
    <source>
        <strain evidence="2 3">DSM 23711</strain>
    </source>
</reference>
<comment type="caution">
    <text evidence="2">The sequence shown here is derived from an EMBL/GenBank/DDBJ whole genome shotgun (WGS) entry which is preliminary data.</text>
</comment>
<dbReference type="EMBL" id="JAFBDR010000028">
    <property type="protein sequence ID" value="MBM7573188.1"/>
    <property type="molecule type" value="Genomic_DNA"/>
</dbReference>
<gene>
    <name evidence="2" type="ORF">JOC48_003739</name>
</gene>
<keyword evidence="1" id="KW-0472">Membrane</keyword>
<keyword evidence="1" id="KW-1133">Transmembrane helix</keyword>
<dbReference type="Proteomes" id="UP001296943">
    <property type="component" value="Unassembled WGS sequence"/>
</dbReference>
<keyword evidence="3" id="KW-1185">Reference proteome</keyword>
<evidence type="ECO:0000313" key="2">
    <source>
        <dbReference type="EMBL" id="MBM7573188.1"/>
    </source>
</evidence>
<name>A0ABS2N561_9BACI</name>
<keyword evidence="1" id="KW-0812">Transmembrane</keyword>